<keyword evidence="3" id="KW-1185">Reference proteome</keyword>
<accession>A0A9Q3BMQ6</accession>
<name>A0A9Q3BMQ6_9BASI</name>
<comment type="caution">
    <text evidence="2">The sequence shown here is derived from an EMBL/GenBank/DDBJ whole genome shotgun (WGS) entry which is preliminary data.</text>
</comment>
<organism evidence="2 3">
    <name type="scientific">Austropuccinia psidii MF-1</name>
    <dbReference type="NCBI Taxonomy" id="1389203"/>
    <lineage>
        <taxon>Eukaryota</taxon>
        <taxon>Fungi</taxon>
        <taxon>Dikarya</taxon>
        <taxon>Basidiomycota</taxon>
        <taxon>Pucciniomycotina</taxon>
        <taxon>Pucciniomycetes</taxon>
        <taxon>Pucciniales</taxon>
        <taxon>Sphaerophragmiaceae</taxon>
        <taxon>Austropuccinia</taxon>
    </lineage>
</organism>
<evidence type="ECO:0000256" key="1">
    <source>
        <dbReference type="SAM" id="MobiDB-lite"/>
    </source>
</evidence>
<dbReference type="AlphaFoldDB" id="A0A9Q3BMQ6"/>
<feature type="compositionally biased region" description="Polar residues" evidence="1">
    <location>
        <begin position="28"/>
        <end position="40"/>
    </location>
</feature>
<proteinExistence type="predicted"/>
<evidence type="ECO:0000313" key="3">
    <source>
        <dbReference type="Proteomes" id="UP000765509"/>
    </source>
</evidence>
<gene>
    <name evidence="2" type="ORF">O181_008541</name>
</gene>
<dbReference type="EMBL" id="AVOT02001989">
    <property type="protein sequence ID" value="MBW0468826.1"/>
    <property type="molecule type" value="Genomic_DNA"/>
</dbReference>
<feature type="region of interest" description="Disordered" evidence="1">
    <location>
        <begin position="1"/>
        <end position="40"/>
    </location>
</feature>
<sequence length="104" mass="11815">MSTVNLRNLPEHKPGLLRTKRSGHGNHSLWQDTEGNNTNFSIHLPIQQEPQTRGLEGYGSSSQAPQEHQRFILMEHGKQDIQTSFTLGITLSSFTEDLFQRDTL</sequence>
<reference evidence="2" key="1">
    <citation type="submission" date="2021-03" db="EMBL/GenBank/DDBJ databases">
        <title>Draft genome sequence of rust myrtle Austropuccinia psidii MF-1, a brazilian biotype.</title>
        <authorList>
            <person name="Quecine M.C."/>
            <person name="Pachon D.M.R."/>
            <person name="Bonatelli M.L."/>
            <person name="Correr F.H."/>
            <person name="Franceschini L.M."/>
            <person name="Leite T.F."/>
            <person name="Margarido G.R.A."/>
            <person name="Almeida C.A."/>
            <person name="Ferrarezi J.A."/>
            <person name="Labate C.A."/>
        </authorList>
    </citation>
    <scope>NUCLEOTIDE SEQUENCE</scope>
    <source>
        <strain evidence="2">MF-1</strain>
    </source>
</reference>
<protein>
    <submittedName>
        <fullName evidence="2">Uncharacterized protein</fullName>
    </submittedName>
</protein>
<dbReference type="Proteomes" id="UP000765509">
    <property type="component" value="Unassembled WGS sequence"/>
</dbReference>
<evidence type="ECO:0000313" key="2">
    <source>
        <dbReference type="EMBL" id="MBW0468826.1"/>
    </source>
</evidence>